<evidence type="ECO:0000256" key="1">
    <source>
        <dbReference type="SAM" id="MobiDB-lite"/>
    </source>
</evidence>
<dbReference type="PANTHER" id="PTHR35128">
    <property type="entry name" value="SECRETION-REGULATING GUANINE NUCLEOTIDE EXCHANGE FACTOR"/>
    <property type="match status" value="1"/>
</dbReference>
<dbReference type="PANTHER" id="PTHR35128:SF1">
    <property type="entry name" value="SECRETION-REGULATING GUANINE NUCLEOTIDE EXCHANGE FACTOR"/>
    <property type="match status" value="1"/>
</dbReference>
<gene>
    <name evidence="2" type="ORF">EGYM00163_LOCUS23286</name>
</gene>
<dbReference type="EMBL" id="HBJA01066043">
    <property type="protein sequence ID" value="CAE0812136.1"/>
    <property type="molecule type" value="Transcribed_RNA"/>
</dbReference>
<proteinExistence type="predicted"/>
<evidence type="ECO:0000313" key="2">
    <source>
        <dbReference type="EMBL" id="CAE0812136.1"/>
    </source>
</evidence>
<dbReference type="AlphaFoldDB" id="A0A7S4D0D5"/>
<organism evidence="2">
    <name type="scientific">Eutreptiella gymnastica</name>
    <dbReference type="NCBI Taxonomy" id="73025"/>
    <lineage>
        <taxon>Eukaryota</taxon>
        <taxon>Discoba</taxon>
        <taxon>Euglenozoa</taxon>
        <taxon>Euglenida</taxon>
        <taxon>Spirocuta</taxon>
        <taxon>Euglenophyceae</taxon>
        <taxon>Eutreptiales</taxon>
        <taxon>Eutreptiaceae</taxon>
        <taxon>Eutreptiella</taxon>
    </lineage>
</organism>
<sequence length="134" mass="14834">MPKDPSAAPSTERAQAVVRRQGRKVTTARLRQRASTPQYFADHIRGINAATAAVMHTALAPHVDSNGYLIKDPRHDRGVALKAVLNSVPKEVSATFPDDNLKQAVLEELNVMWALHEMSGEHFDKFLQVVINNL</sequence>
<accession>A0A7S4D0D5</accession>
<protein>
    <submittedName>
        <fullName evidence="2">Uncharacterized protein</fullName>
    </submittedName>
</protein>
<feature type="region of interest" description="Disordered" evidence="1">
    <location>
        <begin position="1"/>
        <end position="32"/>
    </location>
</feature>
<name>A0A7S4D0D5_9EUGL</name>
<reference evidence="2" key="1">
    <citation type="submission" date="2021-01" db="EMBL/GenBank/DDBJ databases">
        <authorList>
            <person name="Corre E."/>
            <person name="Pelletier E."/>
            <person name="Niang G."/>
            <person name="Scheremetjew M."/>
            <person name="Finn R."/>
            <person name="Kale V."/>
            <person name="Holt S."/>
            <person name="Cochrane G."/>
            <person name="Meng A."/>
            <person name="Brown T."/>
            <person name="Cohen L."/>
        </authorList>
    </citation>
    <scope>NUCLEOTIDE SEQUENCE</scope>
    <source>
        <strain evidence="2">CCMP1594</strain>
    </source>
</reference>